<name>A0A7D5H0L1_9PSED</name>
<keyword evidence="1" id="KW-0732">Signal</keyword>
<dbReference type="SUPFAM" id="SSF81901">
    <property type="entry name" value="HCP-like"/>
    <property type="match status" value="1"/>
</dbReference>
<sequence length="343" mass="36492">MIFSRVVKRWCVLCFVWLMLLLPSFGYADQPVSQCPSNDFNQFLTAFSTNTTLQSNYHQHYIRKLTLLKSPSGPLLPYQPLVDSRALHYPLMPAAEPSVTSVVISPDGNSATYTDKRGGLGNIKIYTFLHSNTCWLLSGIEDWSVRDAQLTLPDRPGMSPVEQRCAGRADLYGQLGGPERYPLTAEFFQASMDYLVCAAASGDPESSYGAAGLGLSGMAAYPGYAETERLFKAAAKTIPDATLALATFYCDGGDTPSEGACVAPQKAQGVLEAAAMSGSARGLHDLAEALGAGDLIAKNPPRALACYRAAMKAGDTAAQASIDRLLSSGVKNDASVPCLAANP</sequence>
<feature type="signal peptide" evidence="1">
    <location>
        <begin position="1"/>
        <end position="28"/>
    </location>
</feature>
<dbReference type="Gene3D" id="1.25.40.10">
    <property type="entry name" value="Tetratricopeptide repeat domain"/>
    <property type="match status" value="1"/>
</dbReference>
<dbReference type="InterPro" id="IPR011990">
    <property type="entry name" value="TPR-like_helical_dom_sf"/>
</dbReference>
<dbReference type="RefSeq" id="WP_176569532.1">
    <property type="nucleotide sequence ID" value="NZ_CP056030.1"/>
</dbReference>
<dbReference type="AlphaFoldDB" id="A0A7D5H0L1"/>
<evidence type="ECO:0000256" key="1">
    <source>
        <dbReference type="SAM" id="SignalP"/>
    </source>
</evidence>
<dbReference type="Proteomes" id="UP000509568">
    <property type="component" value="Chromosome"/>
</dbReference>
<gene>
    <name evidence="2" type="ORF">HWQ56_00670</name>
</gene>
<evidence type="ECO:0000313" key="3">
    <source>
        <dbReference type="Proteomes" id="UP000509568"/>
    </source>
</evidence>
<protein>
    <submittedName>
        <fullName evidence="2">Sel1 repeat family protein</fullName>
    </submittedName>
</protein>
<proteinExistence type="predicted"/>
<keyword evidence="3" id="KW-1185">Reference proteome</keyword>
<dbReference type="KEGG" id="pez:HWQ56_00670"/>
<accession>A0A7D5H0L1</accession>
<evidence type="ECO:0000313" key="2">
    <source>
        <dbReference type="EMBL" id="QKZ02382.1"/>
    </source>
</evidence>
<feature type="chain" id="PRO_5028926169" evidence="1">
    <location>
        <begin position="29"/>
        <end position="343"/>
    </location>
</feature>
<dbReference type="EMBL" id="CP056030">
    <property type="protein sequence ID" value="QKZ02382.1"/>
    <property type="molecule type" value="Genomic_DNA"/>
</dbReference>
<reference evidence="2 3" key="1">
    <citation type="submission" date="2020-06" db="EMBL/GenBank/DDBJ databases">
        <title>Pseudomonas eucalypticola sp. nov., an endophyte of Eucalyptus dunnii leaves with biocontrol ability of eucalyptus leaf blight.</title>
        <authorList>
            <person name="Liu Y."/>
            <person name="Song Z."/>
            <person name="Zeng H."/>
            <person name="Lu M."/>
            <person name="Wang X."/>
            <person name="Lian X."/>
            <person name="Zhang Q."/>
        </authorList>
    </citation>
    <scope>NUCLEOTIDE SEQUENCE [LARGE SCALE GENOMIC DNA]</scope>
    <source>
        <strain evidence="2 3">NP-1</strain>
    </source>
</reference>
<organism evidence="2 3">
    <name type="scientific">Pseudomonas eucalypticola</name>
    <dbReference type="NCBI Taxonomy" id="2599595"/>
    <lineage>
        <taxon>Bacteria</taxon>
        <taxon>Pseudomonadati</taxon>
        <taxon>Pseudomonadota</taxon>
        <taxon>Gammaproteobacteria</taxon>
        <taxon>Pseudomonadales</taxon>
        <taxon>Pseudomonadaceae</taxon>
        <taxon>Pseudomonas</taxon>
    </lineage>
</organism>